<dbReference type="Pfam" id="PF00497">
    <property type="entry name" value="SBP_bac_3"/>
    <property type="match status" value="1"/>
</dbReference>
<accession>A0A1H0XNT8</accession>
<evidence type="ECO:0000256" key="5">
    <source>
        <dbReference type="SAM" id="SignalP"/>
    </source>
</evidence>
<sequence>MKRICMVMSLWIFSLLLVACGNTADTKTEEAKVFLGEPGDTLVVGLDDTFVPMGFRDSEGNLVGLDVDLATEVAERLELKIEFQPIDWAMKETELNSGNIDVIWNGYSITEERKEKVNFSIPYIGGGQIFVVLADSPIETWDDLKGKTVAAQQSSSTVDLLASHESGIMDTFANGEVIQYPSYNDVFNDLDSKRSEAIAVSEIYARYTMKQKDLGKYRILDKSFAEEETAVGVRKTDTNFLEKLNTTLTDMEKDGTLGEIKNKWITE</sequence>
<proteinExistence type="inferred from homology"/>
<keyword evidence="3 5" id="KW-0732">Signal</keyword>
<evidence type="ECO:0000256" key="3">
    <source>
        <dbReference type="ARBA" id="ARBA00022729"/>
    </source>
</evidence>
<dbReference type="PROSITE" id="PS51257">
    <property type="entry name" value="PROKAR_LIPOPROTEIN"/>
    <property type="match status" value="1"/>
</dbReference>
<feature type="chain" id="PRO_5011667565" evidence="5">
    <location>
        <begin position="25"/>
        <end position="267"/>
    </location>
</feature>
<dbReference type="Proteomes" id="UP000199481">
    <property type="component" value="Unassembled WGS sequence"/>
</dbReference>
<dbReference type="InterPro" id="IPR018313">
    <property type="entry name" value="SBP_3_CS"/>
</dbReference>
<comment type="subcellular location">
    <subcellularLocation>
        <location evidence="1">Cell envelope</location>
    </subcellularLocation>
</comment>
<protein>
    <submittedName>
        <fullName evidence="7">Amino acid ABC transporter substrate-binding protein, PAAT family</fullName>
    </submittedName>
</protein>
<dbReference type="PROSITE" id="PS01039">
    <property type="entry name" value="SBP_BACTERIAL_3"/>
    <property type="match status" value="1"/>
</dbReference>
<dbReference type="Gene3D" id="3.40.190.10">
    <property type="entry name" value="Periplasmic binding protein-like II"/>
    <property type="match status" value="2"/>
</dbReference>
<name>A0A1H0XNT8_9LACT</name>
<dbReference type="InterPro" id="IPR001638">
    <property type="entry name" value="Solute-binding_3/MltF_N"/>
</dbReference>
<evidence type="ECO:0000313" key="7">
    <source>
        <dbReference type="EMBL" id="SDQ04598.1"/>
    </source>
</evidence>
<reference evidence="8" key="1">
    <citation type="submission" date="2016-10" db="EMBL/GenBank/DDBJ databases">
        <authorList>
            <person name="Varghese N."/>
            <person name="Submissions S."/>
        </authorList>
    </citation>
    <scope>NUCLEOTIDE SEQUENCE [LARGE SCALE GENOMIC DNA]</scope>
    <source>
        <strain evidence="8">MPL-11</strain>
    </source>
</reference>
<dbReference type="CDD" id="cd00996">
    <property type="entry name" value="PBP2_AatB_like"/>
    <property type="match status" value="1"/>
</dbReference>
<feature type="signal peptide" evidence="5">
    <location>
        <begin position="1"/>
        <end position="24"/>
    </location>
</feature>
<keyword evidence="8" id="KW-1185">Reference proteome</keyword>
<dbReference type="GO" id="GO:0030313">
    <property type="term" value="C:cell envelope"/>
    <property type="evidence" value="ECO:0007669"/>
    <property type="project" value="UniProtKB-SubCell"/>
</dbReference>
<dbReference type="RefSeq" id="WP_226776677.1">
    <property type="nucleotide sequence ID" value="NZ_CP084916.1"/>
</dbReference>
<dbReference type="PANTHER" id="PTHR35936">
    <property type="entry name" value="MEMBRANE-BOUND LYTIC MUREIN TRANSGLYCOSYLASE F"/>
    <property type="match status" value="1"/>
</dbReference>
<evidence type="ECO:0000256" key="4">
    <source>
        <dbReference type="RuleBase" id="RU003744"/>
    </source>
</evidence>
<evidence type="ECO:0000313" key="8">
    <source>
        <dbReference type="Proteomes" id="UP000199481"/>
    </source>
</evidence>
<comment type="similarity">
    <text evidence="2 4">Belongs to the bacterial solute-binding protein 3 family.</text>
</comment>
<evidence type="ECO:0000259" key="6">
    <source>
        <dbReference type="SMART" id="SM00062"/>
    </source>
</evidence>
<dbReference type="PANTHER" id="PTHR35936:SF34">
    <property type="entry name" value="ABC TRANSPORTER EXTRACELLULAR-BINDING PROTEIN YCKB-RELATED"/>
    <property type="match status" value="1"/>
</dbReference>
<dbReference type="EMBL" id="FNJW01000008">
    <property type="protein sequence ID" value="SDQ04598.1"/>
    <property type="molecule type" value="Genomic_DNA"/>
</dbReference>
<feature type="domain" description="Solute-binding protein family 3/N-terminal" evidence="6">
    <location>
        <begin position="41"/>
        <end position="267"/>
    </location>
</feature>
<dbReference type="AlphaFoldDB" id="A0A1H0XNT8"/>
<gene>
    <name evidence="7" type="ORF">SAMN04487752_0340</name>
</gene>
<dbReference type="SUPFAM" id="SSF53850">
    <property type="entry name" value="Periplasmic binding protein-like II"/>
    <property type="match status" value="1"/>
</dbReference>
<organism evidence="7 8">
    <name type="scientific">Carnobacterium viridans</name>
    <dbReference type="NCBI Taxonomy" id="174587"/>
    <lineage>
        <taxon>Bacteria</taxon>
        <taxon>Bacillati</taxon>
        <taxon>Bacillota</taxon>
        <taxon>Bacilli</taxon>
        <taxon>Lactobacillales</taxon>
        <taxon>Carnobacteriaceae</taxon>
        <taxon>Carnobacterium</taxon>
    </lineage>
</organism>
<evidence type="ECO:0000256" key="2">
    <source>
        <dbReference type="ARBA" id="ARBA00010333"/>
    </source>
</evidence>
<dbReference type="SMART" id="SM00062">
    <property type="entry name" value="PBPb"/>
    <property type="match status" value="1"/>
</dbReference>
<evidence type="ECO:0000256" key="1">
    <source>
        <dbReference type="ARBA" id="ARBA00004196"/>
    </source>
</evidence>